<protein>
    <submittedName>
        <fullName evidence="1">Uncharacterized protein</fullName>
    </submittedName>
</protein>
<sequence>MTLAALVAAGCDGPAEELDLGVAYSSLTELEDASTTAVLFTTTEDRRVEGDPDLPFTVTSAVVAATDARGDLEPGQGIEIRQMQGRFSNIAPTLDPDQSYVAYLKPWTSFDPDDTEGDGQLVVVGGQSVWRVKGDTGSLTTPDSLLPDRVAVTTDGGVLAVTS</sequence>
<dbReference type="RefSeq" id="WP_098462408.1">
    <property type="nucleotide sequence ID" value="NZ_PDJJ01000001.1"/>
</dbReference>
<dbReference type="EMBL" id="PDJJ01000001">
    <property type="protein sequence ID" value="PFG41798.1"/>
    <property type="molecule type" value="Genomic_DNA"/>
</dbReference>
<accession>A0A2A9ESD7</accession>
<comment type="caution">
    <text evidence="1">The sequence shown here is derived from an EMBL/GenBank/DDBJ whole genome shotgun (WGS) entry which is preliminary data.</text>
</comment>
<dbReference type="AlphaFoldDB" id="A0A2A9ESD7"/>
<proteinExistence type="predicted"/>
<gene>
    <name evidence="1" type="ORF">ATJ88_0441</name>
</gene>
<evidence type="ECO:0000313" key="1">
    <source>
        <dbReference type="EMBL" id="PFG41798.1"/>
    </source>
</evidence>
<name>A0A2A9ESD7_9MICO</name>
<reference evidence="1 2" key="1">
    <citation type="submission" date="2017-10" db="EMBL/GenBank/DDBJ databases">
        <title>Sequencing the genomes of 1000 actinobacteria strains.</title>
        <authorList>
            <person name="Klenk H.-P."/>
        </authorList>
    </citation>
    <scope>NUCLEOTIDE SEQUENCE [LARGE SCALE GENOMIC DNA]</scope>
    <source>
        <strain evidence="1 2">DSM 21863</strain>
    </source>
</reference>
<organism evidence="1 2">
    <name type="scientific">Isoptericola jiangsuensis</name>
    <dbReference type="NCBI Taxonomy" id="548579"/>
    <lineage>
        <taxon>Bacteria</taxon>
        <taxon>Bacillati</taxon>
        <taxon>Actinomycetota</taxon>
        <taxon>Actinomycetes</taxon>
        <taxon>Micrococcales</taxon>
        <taxon>Promicromonosporaceae</taxon>
        <taxon>Isoptericola</taxon>
    </lineage>
</organism>
<evidence type="ECO:0000313" key="2">
    <source>
        <dbReference type="Proteomes" id="UP000224130"/>
    </source>
</evidence>
<keyword evidence="2" id="KW-1185">Reference proteome</keyword>
<dbReference type="Proteomes" id="UP000224130">
    <property type="component" value="Unassembled WGS sequence"/>
</dbReference>